<keyword evidence="2" id="KW-1185">Reference proteome</keyword>
<proteinExistence type="predicted"/>
<comment type="caution">
    <text evidence="1">The sequence shown here is derived from an EMBL/GenBank/DDBJ whole genome shotgun (WGS) entry which is preliminary data.</text>
</comment>
<sequence length="257" mass="27523">MEDTAIYGPKPGQPPVFTIDGVSVCLAEVAGIRAVLATGAVDEDHARQTSTRLVTELADWLDLSGFAAISEDHYRKFHRVGSMTAHSGQPGEWPFTFTVNPAGTVILYPAPHKESATLNGWLIGPHPPALFSAPVIDGHHYPRGSDQDHLAQHLAALLALHRIKAAITVHAGDRTYRAPGTSVIGARIYYPGESTGSATQQQWLHAVLSAVTAVPQITAHPDPQPPVAGLPPDVLVEYHRPHRPWTIDAIDTDAAAP</sequence>
<dbReference type="RefSeq" id="WP_174399922.1">
    <property type="nucleotide sequence ID" value="NZ_VBSB01000014.1"/>
</dbReference>
<reference evidence="1 2" key="1">
    <citation type="submission" date="2019-05" db="EMBL/GenBank/DDBJ databases">
        <title>Mycolicibacterium sphagni ENV482 genome assembly.</title>
        <authorList>
            <person name="Chen W."/>
            <person name="Faulkner N.W."/>
            <person name="Hyman M.R."/>
        </authorList>
    </citation>
    <scope>NUCLEOTIDE SEQUENCE [LARGE SCALE GENOMIC DNA]</scope>
    <source>
        <strain evidence="1 2">ENV482</strain>
    </source>
</reference>
<organism evidence="1 2">
    <name type="scientific">Mycolicibacterium sphagni</name>
    <dbReference type="NCBI Taxonomy" id="1786"/>
    <lineage>
        <taxon>Bacteria</taxon>
        <taxon>Bacillati</taxon>
        <taxon>Actinomycetota</taxon>
        <taxon>Actinomycetes</taxon>
        <taxon>Mycobacteriales</taxon>
        <taxon>Mycobacteriaceae</taxon>
        <taxon>Mycolicibacterium</taxon>
    </lineage>
</organism>
<gene>
    <name evidence="1" type="ORF">FEG63_21880</name>
</gene>
<evidence type="ECO:0000313" key="2">
    <source>
        <dbReference type="Proteomes" id="UP000708347"/>
    </source>
</evidence>
<protein>
    <submittedName>
        <fullName evidence="1">Uncharacterized protein</fullName>
    </submittedName>
</protein>
<evidence type="ECO:0000313" key="1">
    <source>
        <dbReference type="EMBL" id="NTY62195.1"/>
    </source>
</evidence>
<dbReference type="Proteomes" id="UP000708347">
    <property type="component" value="Unassembled WGS sequence"/>
</dbReference>
<dbReference type="EMBL" id="VBSB01000014">
    <property type="protein sequence ID" value="NTY62195.1"/>
    <property type="molecule type" value="Genomic_DNA"/>
</dbReference>
<name>A0ABX2K387_9MYCO</name>
<accession>A0ABX2K387</accession>